<dbReference type="SUPFAM" id="SSF56436">
    <property type="entry name" value="C-type lectin-like"/>
    <property type="match status" value="2"/>
</dbReference>
<feature type="signal peptide" evidence="3">
    <location>
        <begin position="1"/>
        <end position="21"/>
    </location>
</feature>
<sequence length="488" mass="52695">MDPSRAFIILNVLCFVTSTVSQTVRDSRCRESNGVNICLSALSGTTSYSEAVQWCQALGATLPRPHDALEAQDLRGYMSSIGLSNSWIDAKQNKLPWSQVVIFSPSWIPNRPVDDDNYQSCVVLRSSNDYKWDQAPCTQSHAVMCEANIKDVPQGFGCEPIDQDRCILAQNIQQPWYDADKGQEFFSSGISAMLCDSSVGNEDSTSAQYNSICAAFGSGGRLVRVTNSAINDLVTRKARNLGIDVWIGITNRPWINADGNELSYYYWEVNNPSTLTEQCAAATSSIGRWIDVSCSDQLPVLCKGSSLLSTSTTTTTFGATPTSTPSTTTSSASTLSTYSTTVSSQSCGLDPELLTGQAGSFSSPGYPGGYGSDLGCIWQIKTGTAYSGYTIELEFKDLDLDCSAGDHITVYVGTTQNSILGPVDIQNASESGIDPCRILRQEISEETFYCCKDIDRRVWIGLETISAGDQVIGSMSSSAMNPDSCFTG</sequence>
<evidence type="ECO:0000313" key="6">
    <source>
        <dbReference type="EMBL" id="KAK2148836.1"/>
    </source>
</evidence>
<dbReference type="AlphaFoldDB" id="A0AAD9JA93"/>
<dbReference type="InterPro" id="IPR050111">
    <property type="entry name" value="C-type_lectin/snaclec_domain"/>
</dbReference>
<comment type="caution">
    <text evidence="6">The sequence shown here is derived from an EMBL/GenBank/DDBJ whole genome shotgun (WGS) entry which is preliminary data.</text>
</comment>
<evidence type="ECO:0000313" key="7">
    <source>
        <dbReference type="Proteomes" id="UP001208570"/>
    </source>
</evidence>
<dbReference type="EMBL" id="JAODUP010000480">
    <property type="protein sequence ID" value="KAK2148836.1"/>
    <property type="molecule type" value="Genomic_DNA"/>
</dbReference>
<gene>
    <name evidence="6" type="ORF">LSH36_480g02061</name>
</gene>
<dbReference type="InterPro" id="IPR001304">
    <property type="entry name" value="C-type_lectin-like"/>
</dbReference>
<dbReference type="CDD" id="cd00041">
    <property type="entry name" value="CUB"/>
    <property type="match status" value="1"/>
</dbReference>
<evidence type="ECO:0000256" key="3">
    <source>
        <dbReference type="SAM" id="SignalP"/>
    </source>
</evidence>
<keyword evidence="3" id="KW-0732">Signal</keyword>
<dbReference type="CDD" id="cd00037">
    <property type="entry name" value="CLECT"/>
    <property type="match status" value="2"/>
</dbReference>
<proteinExistence type="predicted"/>
<dbReference type="PANTHER" id="PTHR22803">
    <property type="entry name" value="MANNOSE, PHOSPHOLIPASE, LECTIN RECEPTOR RELATED"/>
    <property type="match status" value="1"/>
</dbReference>
<feature type="domain" description="C-type lectin" evidence="5">
    <location>
        <begin position="38"/>
        <end position="146"/>
    </location>
</feature>
<feature type="chain" id="PRO_5041935256" evidence="3">
    <location>
        <begin position="22"/>
        <end position="488"/>
    </location>
</feature>
<protein>
    <submittedName>
        <fullName evidence="6">Uncharacterized protein</fullName>
    </submittedName>
</protein>
<comment type="caution">
    <text evidence="2">Lacks conserved residue(s) required for the propagation of feature annotation.</text>
</comment>
<keyword evidence="7" id="KW-1185">Reference proteome</keyword>
<accession>A0AAD9JA93</accession>
<reference evidence="6" key="1">
    <citation type="journal article" date="2023" name="Mol. Biol. Evol.">
        <title>Third-Generation Sequencing Reveals the Adaptive Role of the Epigenome in Three Deep-Sea Polychaetes.</title>
        <authorList>
            <person name="Perez M."/>
            <person name="Aroh O."/>
            <person name="Sun Y."/>
            <person name="Lan Y."/>
            <person name="Juniper S.K."/>
            <person name="Young C.R."/>
            <person name="Angers B."/>
            <person name="Qian P.Y."/>
        </authorList>
    </citation>
    <scope>NUCLEOTIDE SEQUENCE</scope>
    <source>
        <strain evidence="6">P08H-3</strain>
    </source>
</reference>
<dbReference type="Gene3D" id="2.60.120.290">
    <property type="entry name" value="Spermadhesin, CUB domain"/>
    <property type="match status" value="1"/>
</dbReference>
<dbReference type="PROSITE" id="PS00615">
    <property type="entry name" value="C_TYPE_LECTIN_1"/>
    <property type="match status" value="1"/>
</dbReference>
<dbReference type="PROSITE" id="PS01180">
    <property type="entry name" value="CUB"/>
    <property type="match status" value="1"/>
</dbReference>
<dbReference type="InterPro" id="IPR016186">
    <property type="entry name" value="C-type_lectin-like/link_sf"/>
</dbReference>
<dbReference type="InterPro" id="IPR000859">
    <property type="entry name" value="CUB_dom"/>
</dbReference>
<organism evidence="6 7">
    <name type="scientific">Paralvinella palmiformis</name>
    <dbReference type="NCBI Taxonomy" id="53620"/>
    <lineage>
        <taxon>Eukaryota</taxon>
        <taxon>Metazoa</taxon>
        <taxon>Spiralia</taxon>
        <taxon>Lophotrochozoa</taxon>
        <taxon>Annelida</taxon>
        <taxon>Polychaeta</taxon>
        <taxon>Sedentaria</taxon>
        <taxon>Canalipalpata</taxon>
        <taxon>Terebellida</taxon>
        <taxon>Terebelliformia</taxon>
        <taxon>Alvinellidae</taxon>
        <taxon>Paralvinella</taxon>
    </lineage>
</organism>
<evidence type="ECO:0000259" key="5">
    <source>
        <dbReference type="PROSITE" id="PS50041"/>
    </source>
</evidence>
<evidence type="ECO:0000256" key="2">
    <source>
        <dbReference type="PROSITE-ProRule" id="PRU00059"/>
    </source>
</evidence>
<dbReference type="InterPro" id="IPR016187">
    <property type="entry name" value="CTDL_fold"/>
</dbReference>
<dbReference type="Pfam" id="PF00059">
    <property type="entry name" value="Lectin_C"/>
    <property type="match status" value="2"/>
</dbReference>
<name>A0AAD9JA93_9ANNE</name>
<dbReference type="InterPro" id="IPR018378">
    <property type="entry name" value="C-type_lectin_CS"/>
</dbReference>
<dbReference type="Proteomes" id="UP001208570">
    <property type="component" value="Unassembled WGS sequence"/>
</dbReference>
<dbReference type="PROSITE" id="PS50041">
    <property type="entry name" value="C_TYPE_LECTIN_2"/>
    <property type="match status" value="2"/>
</dbReference>
<dbReference type="Pfam" id="PF00431">
    <property type="entry name" value="CUB"/>
    <property type="match status" value="1"/>
</dbReference>
<evidence type="ECO:0000256" key="1">
    <source>
        <dbReference type="ARBA" id="ARBA00023157"/>
    </source>
</evidence>
<keyword evidence="1" id="KW-1015">Disulfide bond</keyword>
<dbReference type="SMART" id="SM00034">
    <property type="entry name" value="CLECT"/>
    <property type="match status" value="2"/>
</dbReference>
<feature type="domain" description="CUB" evidence="4">
    <location>
        <begin position="347"/>
        <end position="423"/>
    </location>
</feature>
<feature type="domain" description="C-type lectin" evidence="5">
    <location>
        <begin position="213"/>
        <end position="303"/>
    </location>
</feature>
<dbReference type="Gene3D" id="3.10.100.10">
    <property type="entry name" value="Mannose-Binding Protein A, subunit A"/>
    <property type="match status" value="2"/>
</dbReference>
<dbReference type="InterPro" id="IPR035914">
    <property type="entry name" value="Sperma_CUB_dom_sf"/>
</dbReference>
<evidence type="ECO:0000259" key="4">
    <source>
        <dbReference type="PROSITE" id="PS01180"/>
    </source>
</evidence>
<dbReference type="SUPFAM" id="SSF49854">
    <property type="entry name" value="Spermadhesin, CUB domain"/>
    <property type="match status" value="1"/>
</dbReference>